<evidence type="ECO:0000256" key="1">
    <source>
        <dbReference type="ARBA" id="ARBA00004138"/>
    </source>
</evidence>
<protein>
    <submittedName>
        <fullName evidence="8">Hydrocephalus-inducing protein homolog</fullName>
    </submittedName>
</protein>
<dbReference type="InterPro" id="IPR008962">
    <property type="entry name" value="PapD-like_sf"/>
</dbReference>
<proteinExistence type="predicted"/>
<keyword evidence="5" id="KW-0966">Cell projection</keyword>
<name>A0ABM0QYK2_GALVR</name>
<dbReference type="InterPro" id="IPR033305">
    <property type="entry name" value="Hydin-like"/>
</dbReference>
<organism evidence="7 8">
    <name type="scientific">Galeopterus variegatus</name>
    <name type="common">Malayan flying lemur</name>
    <name type="synonym">Cynocephalus variegatus</name>
    <dbReference type="NCBI Taxonomy" id="482537"/>
    <lineage>
        <taxon>Eukaryota</taxon>
        <taxon>Metazoa</taxon>
        <taxon>Chordata</taxon>
        <taxon>Craniata</taxon>
        <taxon>Vertebrata</taxon>
        <taxon>Euteleostomi</taxon>
        <taxon>Mammalia</taxon>
        <taxon>Eutheria</taxon>
        <taxon>Euarchontoglires</taxon>
        <taxon>Dermoptera</taxon>
        <taxon>Cynocephalidae</taxon>
        <taxon>Galeopterus</taxon>
    </lineage>
</organism>
<keyword evidence="4" id="KW-0969">Cilium</keyword>
<evidence type="ECO:0000256" key="2">
    <source>
        <dbReference type="ARBA" id="ARBA00004496"/>
    </source>
</evidence>
<dbReference type="PANTHER" id="PTHR23053:SF0">
    <property type="entry name" value="HYDROCEPHALUS-INDUCING PROTEIN HOMOLOG"/>
    <property type="match status" value="1"/>
</dbReference>
<sequence>MTSRRLEESMGAVQMGLVKMLKGFQSKVLPPRSPKVVTEEEVNQMLTPSEFLKEMSLTTEQRLANTRLICRPQIIELLDMGETTHHKFSGIDLDQALFQPFPSEIVFQNYTPCEVYEVPLVLRNNDKIPRMVKVVEESSPYFRVISPKDIGHKVAPGVPSIFRILFTPEENKDYAHMLTCVTEREKFVVPIKARGARAIIDFPDKLNFSTCPVKYSTQKILLVRNIGNKDAVFQIKTRRPFSVEPTVATLNVGESMQLEVAFEPQSVGNHSERLIVHYDTGEKVFISLYGAAVDVNIRLDKNSLIIEKTYISLANQRTVTIHNRSNIIAHFQWKIFATQEEEDREKFGVCDDLNKEEKNETDSFLEECILDPSLRERLAILSRTFENQRRLVQGDSMLFLNNIFTIEPLEGDVWPNSSAEITVYFNPPEAKLYQQAVYCDISGREIRLPLRIKGEGMGPKIHFNFEMLDIGKVFVGSVHCYEAILSNKGSIDALFNVIPPNSALGACFVFSPKEGIIEPSGVQAVQISFSSAILGHFEEEFLVSVNGSPEPVKLTIRGCIIGPTFHFNVPALHFGDVSFGFPQTLICSLNNTSLVPMIFKLRIPGDGLGHKSISSCEQYSDNKRPSRTKEEIPTMKPKEFTITPNCGTIRSQGFAAIRVTLCSNTVQKYELALVVDVDGIGEEVLALLITARCVVPTLHLVNTKVDFGRCFLKYPYEKTVQIVNHHDLPGCYEVLPQVYKDAPAVLLSSPTPCGVIAPHSTVNIMLHLETQVTGEHRSTVYISTFGSQDPPMVCHVKSIGEGPVIYVHPTQIDFGNIYVLKDSSRTLNLSNQSFIPALFRARMAHKKSLWTIEPNEGMVPPETEVRLALIANLNDVLTFNDTVILDIENSNTYQIPVQASGIGSTIVTDKPFAPELNLGAHFR</sequence>
<dbReference type="RefSeq" id="XP_008573443.1">
    <property type="nucleotide sequence ID" value="XM_008575221.1"/>
</dbReference>
<keyword evidence="7" id="KW-1185">Reference proteome</keyword>
<dbReference type="Gene3D" id="2.60.40.10">
    <property type="entry name" value="Immunoglobulins"/>
    <property type="match status" value="6"/>
</dbReference>
<gene>
    <name evidence="8" type="primary">LOC103592480</name>
</gene>
<dbReference type="Proteomes" id="UP000694923">
    <property type="component" value="Unplaced"/>
</dbReference>
<comment type="subcellular location">
    <subcellularLocation>
        <location evidence="1">Cell projection</location>
        <location evidence="1">Cilium</location>
    </subcellularLocation>
    <subcellularLocation>
        <location evidence="2">Cytoplasm</location>
    </subcellularLocation>
</comment>
<dbReference type="Pfam" id="PF14874">
    <property type="entry name" value="PapD-like"/>
    <property type="match status" value="2"/>
</dbReference>
<evidence type="ECO:0000256" key="4">
    <source>
        <dbReference type="ARBA" id="ARBA00023069"/>
    </source>
</evidence>
<dbReference type="SUPFAM" id="SSF49354">
    <property type="entry name" value="PapD-like"/>
    <property type="match status" value="1"/>
</dbReference>
<dbReference type="PANTHER" id="PTHR23053">
    <property type="entry name" value="DLEC1 DELETED IN LUNG AND ESOPHAGEAL CANCER 1"/>
    <property type="match status" value="1"/>
</dbReference>
<dbReference type="GeneID" id="103592480"/>
<dbReference type="InterPro" id="IPR053879">
    <property type="entry name" value="HYDIN_VesB_CFA65-like_Ig"/>
</dbReference>
<evidence type="ECO:0000313" key="8">
    <source>
        <dbReference type="RefSeq" id="XP_008573443.1"/>
    </source>
</evidence>
<evidence type="ECO:0000313" key="7">
    <source>
        <dbReference type="Proteomes" id="UP000694923"/>
    </source>
</evidence>
<feature type="domain" description="MSP" evidence="6">
    <location>
        <begin position="804"/>
        <end position="923"/>
    </location>
</feature>
<dbReference type="InterPro" id="IPR013783">
    <property type="entry name" value="Ig-like_fold"/>
</dbReference>
<evidence type="ECO:0000256" key="5">
    <source>
        <dbReference type="ARBA" id="ARBA00023273"/>
    </source>
</evidence>
<dbReference type="PROSITE" id="PS50202">
    <property type="entry name" value="MSP"/>
    <property type="match status" value="1"/>
</dbReference>
<dbReference type="InterPro" id="IPR000535">
    <property type="entry name" value="MSP_dom"/>
</dbReference>
<accession>A0ABM0QYK2</accession>
<dbReference type="Pfam" id="PF22544">
    <property type="entry name" value="HYDIN_VesB_CFA65-like_Ig"/>
    <property type="match status" value="2"/>
</dbReference>
<dbReference type="NCBIfam" id="NF012200">
    <property type="entry name" value="choice_anch_D"/>
    <property type="match status" value="1"/>
</dbReference>
<evidence type="ECO:0000259" key="6">
    <source>
        <dbReference type="PROSITE" id="PS50202"/>
    </source>
</evidence>
<reference evidence="8" key="1">
    <citation type="submission" date="2025-08" db="UniProtKB">
        <authorList>
            <consortium name="RefSeq"/>
        </authorList>
    </citation>
    <scope>IDENTIFICATION</scope>
</reference>
<keyword evidence="3" id="KW-0963">Cytoplasm</keyword>
<evidence type="ECO:0000256" key="3">
    <source>
        <dbReference type="ARBA" id="ARBA00022490"/>
    </source>
</evidence>